<keyword evidence="2" id="KW-1003">Cell membrane</keyword>
<feature type="transmembrane region" description="Helical" evidence="7">
    <location>
        <begin position="755"/>
        <end position="774"/>
    </location>
</feature>
<dbReference type="InterPro" id="IPR003838">
    <property type="entry name" value="ABC3_permease_C"/>
</dbReference>
<evidence type="ECO:0000256" key="5">
    <source>
        <dbReference type="ARBA" id="ARBA00023136"/>
    </source>
</evidence>
<dbReference type="Pfam" id="PF02687">
    <property type="entry name" value="FtsX"/>
    <property type="match status" value="2"/>
</dbReference>
<dbReference type="Pfam" id="PF12704">
    <property type="entry name" value="MacB_PCD"/>
    <property type="match status" value="2"/>
</dbReference>
<dbReference type="PANTHER" id="PTHR30572">
    <property type="entry name" value="MEMBRANE COMPONENT OF TRANSPORTER-RELATED"/>
    <property type="match status" value="1"/>
</dbReference>
<dbReference type="STRING" id="333140.AWW68_07465"/>
<keyword evidence="5 7" id="KW-0472">Membrane</keyword>
<dbReference type="InterPro" id="IPR025857">
    <property type="entry name" value="MacB_PCD"/>
</dbReference>
<evidence type="ECO:0000313" key="11">
    <source>
        <dbReference type="Proteomes" id="UP000075606"/>
    </source>
</evidence>
<protein>
    <recommendedName>
        <fullName evidence="12">ABC transporter permease</fullName>
    </recommendedName>
</protein>
<comment type="similarity">
    <text evidence="6">Belongs to the ABC-4 integral membrane protein family.</text>
</comment>
<evidence type="ECO:0000256" key="6">
    <source>
        <dbReference type="ARBA" id="ARBA00038076"/>
    </source>
</evidence>
<proteinExistence type="inferred from homology"/>
<evidence type="ECO:0000256" key="1">
    <source>
        <dbReference type="ARBA" id="ARBA00004651"/>
    </source>
</evidence>
<organism evidence="10 11">
    <name type="scientific">Roseivirga spongicola</name>
    <dbReference type="NCBI Taxonomy" id="333140"/>
    <lineage>
        <taxon>Bacteria</taxon>
        <taxon>Pseudomonadati</taxon>
        <taxon>Bacteroidota</taxon>
        <taxon>Cytophagia</taxon>
        <taxon>Cytophagales</taxon>
        <taxon>Roseivirgaceae</taxon>
        <taxon>Roseivirga</taxon>
    </lineage>
</organism>
<comment type="caution">
    <text evidence="10">The sequence shown here is derived from an EMBL/GenBank/DDBJ whole genome shotgun (WGS) entry which is preliminary data.</text>
</comment>
<feature type="transmembrane region" description="Helical" evidence="7">
    <location>
        <begin position="333"/>
        <end position="360"/>
    </location>
</feature>
<dbReference type="AlphaFoldDB" id="A0A150XAG1"/>
<dbReference type="EMBL" id="LRPC01000012">
    <property type="protein sequence ID" value="KYG75664.1"/>
    <property type="molecule type" value="Genomic_DNA"/>
</dbReference>
<comment type="subcellular location">
    <subcellularLocation>
        <location evidence="1">Cell membrane</location>
        <topology evidence="1">Multi-pass membrane protein</topology>
    </subcellularLocation>
</comment>
<feature type="transmembrane region" description="Helical" evidence="7">
    <location>
        <begin position="292"/>
        <end position="312"/>
    </location>
</feature>
<evidence type="ECO:0000259" key="9">
    <source>
        <dbReference type="Pfam" id="PF12704"/>
    </source>
</evidence>
<evidence type="ECO:0008006" key="12">
    <source>
        <dbReference type="Google" id="ProtNLM"/>
    </source>
</evidence>
<feature type="domain" description="ABC3 transporter permease C-terminal" evidence="8">
    <location>
        <begin position="291"/>
        <end position="410"/>
    </location>
</feature>
<feature type="transmembrane region" description="Helical" evidence="7">
    <location>
        <begin position="380"/>
        <end position="404"/>
    </location>
</feature>
<feature type="transmembrane region" description="Helical" evidence="7">
    <location>
        <begin position="669"/>
        <end position="693"/>
    </location>
</feature>
<dbReference type="InterPro" id="IPR050250">
    <property type="entry name" value="Macrolide_Exporter_MacB"/>
</dbReference>
<gene>
    <name evidence="10" type="ORF">AWW68_07465</name>
</gene>
<evidence type="ECO:0000256" key="2">
    <source>
        <dbReference type="ARBA" id="ARBA00022475"/>
    </source>
</evidence>
<keyword evidence="11" id="KW-1185">Reference proteome</keyword>
<dbReference type="GO" id="GO:0005886">
    <property type="term" value="C:plasma membrane"/>
    <property type="evidence" value="ECO:0007669"/>
    <property type="project" value="UniProtKB-SubCell"/>
</dbReference>
<evidence type="ECO:0000313" key="10">
    <source>
        <dbReference type="EMBL" id="KYG75664.1"/>
    </source>
</evidence>
<feature type="domain" description="MacB-like periplasmic core" evidence="9">
    <location>
        <begin position="430"/>
        <end position="631"/>
    </location>
</feature>
<feature type="transmembrane region" description="Helical" evidence="7">
    <location>
        <begin position="721"/>
        <end position="743"/>
    </location>
</feature>
<feature type="transmembrane region" description="Helical" evidence="7">
    <location>
        <begin position="425"/>
        <end position="449"/>
    </location>
</feature>
<evidence type="ECO:0000256" key="4">
    <source>
        <dbReference type="ARBA" id="ARBA00022989"/>
    </source>
</evidence>
<name>A0A150XAG1_9BACT</name>
<dbReference type="GO" id="GO:0022857">
    <property type="term" value="F:transmembrane transporter activity"/>
    <property type="evidence" value="ECO:0007669"/>
    <property type="project" value="TreeGrafter"/>
</dbReference>
<dbReference type="PANTHER" id="PTHR30572:SF4">
    <property type="entry name" value="ABC TRANSPORTER PERMEASE YTRF"/>
    <property type="match status" value="1"/>
</dbReference>
<keyword evidence="4 7" id="KW-1133">Transmembrane helix</keyword>
<evidence type="ECO:0000256" key="3">
    <source>
        <dbReference type="ARBA" id="ARBA00022692"/>
    </source>
</evidence>
<dbReference type="RefSeq" id="WP_068219326.1">
    <property type="nucleotide sequence ID" value="NZ_LRPC01000012.1"/>
</dbReference>
<dbReference type="Proteomes" id="UP000075606">
    <property type="component" value="Unassembled WGS sequence"/>
</dbReference>
<feature type="transmembrane region" description="Helical" evidence="7">
    <location>
        <begin position="20"/>
        <end position="41"/>
    </location>
</feature>
<accession>A0A150XAG1</accession>
<feature type="domain" description="MacB-like periplasmic core" evidence="9">
    <location>
        <begin position="21"/>
        <end position="236"/>
    </location>
</feature>
<reference evidence="10 11" key="1">
    <citation type="submission" date="2016-01" db="EMBL/GenBank/DDBJ databases">
        <title>Genome sequencing of Roseivirga spongicola UST030701-084.</title>
        <authorList>
            <person name="Selvaratnam C."/>
            <person name="Thevarajoo S."/>
            <person name="Goh K.M."/>
            <person name="Ee R."/>
            <person name="Chan K.-G."/>
            <person name="Chong C.S."/>
        </authorList>
    </citation>
    <scope>NUCLEOTIDE SEQUENCE [LARGE SCALE GENOMIC DNA]</scope>
    <source>
        <strain evidence="10 11">UST030701-084</strain>
    </source>
</reference>
<keyword evidence="3 7" id="KW-0812">Transmembrane</keyword>
<sequence length="793" mass="88067">MFQNFLKVTVRSLLKSKVFVFINIVGLGLALACCIIAFLNYEFAQTFDRQHENFSELYEVSVRIDQNGAEVPHGYVPMPLGPAIKVENPSIERVSRFERAGVTIKKGDNVFNRSMAFVDEDFLKMFSFPMLHGNADSYSELSTVLISEKVAVSLFGRENAVGETIELVVSERPNLFLTVGGVFEEPGLQSSLRFQLIADFENFYRNFNVEKGDWTRFVDGLFIQTNDESIAENLPSALQKYAAIQAEVRKDLPASSFWITPMKDVAFVQRDYNATNLGNETLHPAHILAPNVMALLILLLACFNFTNTAIAMSNKRLKEIGVRKTVGGSRAQLVFQFLGENLVLCLLALVIGLLFSLWLVDKYNGMWANLDIQVTLLNNPGMLIFLVATLIGTALLAGGYPAIFVSRYKPVAILRGTLRVGSSSVLSKVLLGFQMLISVMALVFGFTFLQNSSFQENMDMGYEKQGIVMAPLSTPQEAERFKLAVQANPLIESMAVTNGHVAWSSYQREVKTGDNQANVMVLDVGPNYMETLEFKLLEGRLFTPQNQESDKLGSIVINEKFAARFGWDNPIGQRITFTDNNQYAVVGMVKDFYQFGVWGTIDPVMFRLRDESDLSMVIAKTTPEQEAAVKDYFEKVWGEVISNRPSDVWTHEVSVLGEARDINKNIVQMFLFLAVIAVVLSAIGLFTLVSINIQSRTKEIGIRKVLGASIARITTLINKPFLIIVGIASLLGGGIGIYVSSMLMSSIWTYHVTPGIISALVPIVVILLVALLSISGKVINAARRNPVESLRYE</sequence>
<feature type="domain" description="ABC3 transporter permease C-terminal" evidence="8">
    <location>
        <begin position="672"/>
        <end position="785"/>
    </location>
</feature>
<evidence type="ECO:0000256" key="7">
    <source>
        <dbReference type="SAM" id="Phobius"/>
    </source>
</evidence>
<evidence type="ECO:0000259" key="8">
    <source>
        <dbReference type="Pfam" id="PF02687"/>
    </source>
</evidence>
<dbReference type="PROSITE" id="PS51257">
    <property type="entry name" value="PROKAR_LIPOPROTEIN"/>
    <property type="match status" value="1"/>
</dbReference>